<name>A0A8H9L7D7_9MICO</name>
<dbReference type="NCBIfam" id="NF005908">
    <property type="entry name" value="PRK07889.1"/>
    <property type="match status" value="1"/>
</dbReference>
<keyword evidence="3 8" id="KW-0444">Lipid biosynthesis</keyword>
<evidence type="ECO:0000256" key="9">
    <source>
        <dbReference type="PIRSR" id="PIRSR000094-2"/>
    </source>
</evidence>
<feature type="binding site" evidence="10">
    <location>
        <position position="117"/>
    </location>
    <ligand>
        <name>NAD(+)</name>
        <dbReference type="ChEBI" id="CHEBI:57540"/>
    </ligand>
</feature>
<protein>
    <recommendedName>
        <fullName evidence="8">Enoyl-[acyl-carrier-protein] reductase [NADH]</fullName>
        <ecNumber evidence="8">1.3.1.9</ecNumber>
    </recommendedName>
</protein>
<dbReference type="Proteomes" id="UP000655589">
    <property type="component" value="Unassembled WGS sequence"/>
</dbReference>
<evidence type="ECO:0000256" key="1">
    <source>
        <dbReference type="ARBA" id="ARBA00005189"/>
    </source>
</evidence>
<sequence>MFRITLAPKRRGRRGTPALERKDNMGLLEGKKLLVTGVLTDSSIAFHAARLAQEEGAEVVLSSFGRQMKLTQAFAKRLPVQAPVVELDATNQENLDGLADAVRAEGFDRIDGLVHSIGFAPQSVMGGNFLSGTWEDVATALHVSTFSYKSIAVAAQPLMAGGGAVVGLTFDAQFAWPVYDWMGVAKAGLESANRYLARDLGPEGIRCNLVSAGPIRTTAAKSIPGFETMEDAWPKRAPLGWDQTTAEPAARAVCALLSDWFPATTGEIVHVDGGVHAMGQ</sequence>
<dbReference type="EMBL" id="BMPT01000014">
    <property type="protein sequence ID" value="GGM34525.1"/>
    <property type="molecule type" value="Genomic_DNA"/>
</dbReference>
<gene>
    <name evidence="11" type="ORF">GCM10010102_32590</name>
</gene>
<evidence type="ECO:0000256" key="7">
    <source>
        <dbReference type="ARBA" id="ARBA00023160"/>
    </source>
</evidence>
<reference evidence="11" key="1">
    <citation type="journal article" date="2014" name="Int. J. Syst. Evol. Microbiol.">
        <title>Complete genome sequence of Corynebacterium casei LMG S-19264T (=DSM 44701T), isolated from a smear-ripened cheese.</title>
        <authorList>
            <consortium name="US DOE Joint Genome Institute (JGI-PGF)"/>
            <person name="Walter F."/>
            <person name="Albersmeier A."/>
            <person name="Kalinowski J."/>
            <person name="Ruckert C."/>
        </authorList>
    </citation>
    <scope>NUCLEOTIDE SEQUENCE</scope>
    <source>
        <strain evidence="11">JCM 3051</strain>
    </source>
</reference>
<keyword evidence="4" id="KW-0276">Fatty acid metabolism</keyword>
<evidence type="ECO:0000313" key="11">
    <source>
        <dbReference type="EMBL" id="GGM34525.1"/>
    </source>
</evidence>
<proteinExistence type="inferred from homology"/>
<reference evidence="11" key="2">
    <citation type="submission" date="2020-09" db="EMBL/GenBank/DDBJ databases">
        <authorList>
            <person name="Sun Q."/>
            <person name="Ohkuma M."/>
        </authorList>
    </citation>
    <scope>NUCLEOTIDE SEQUENCE</scope>
    <source>
        <strain evidence="11">JCM 3051</strain>
    </source>
</reference>
<organism evidence="11 12">
    <name type="scientific">Promicromonospora citrea</name>
    <dbReference type="NCBI Taxonomy" id="43677"/>
    <lineage>
        <taxon>Bacteria</taxon>
        <taxon>Bacillati</taxon>
        <taxon>Actinomycetota</taxon>
        <taxon>Actinomycetes</taxon>
        <taxon>Micrococcales</taxon>
        <taxon>Promicromonosporaceae</taxon>
        <taxon>Promicromonospora</taxon>
    </lineage>
</organism>
<dbReference type="PANTHER" id="PTHR43159:SF2">
    <property type="entry name" value="ENOYL-[ACYL-CARRIER-PROTEIN] REDUCTASE [NADH], CHLOROPLASTIC"/>
    <property type="match status" value="1"/>
</dbReference>
<dbReference type="EC" id="1.3.1.9" evidence="8"/>
<comment type="similarity">
    <text evidence="2 8">Belongs to the short-chain dehydrogenases/reductases (SDR) family. FabI subfamily.</text>
</comment>
<keyword evidence="12" id="KW-1185">Reference proteome</keyword>
<evidence type="ECO:0000256" key="10">
    <source>
        <dbReference type="PIRSR" id="PIRSR000094-3"/>
    </source>
</evidence>
<dbReference type="AlphaFoldDB" id="A0A8H9L7D7"/>
<keyword evidence="7 8" id="KW-0275">Fatty acid biosynthesis</keyword>
<feature type="binding site" evidence="9">
    <location>
        <position position="120"/>
    </location>
    <ligand>
        <name>substrate</name>
    </ligand>
</feature>
<evidence type="ECO:0000256" key="6">
    <source>
        <dbReference type="ARBA" id="ARBA00023098"/>
    </source>
</evidence>
<feature type="binding site" evidence="10">
    <location>
        <begin position="215"/>
        <end position="219"/>
    </location>
    <ligand>
        <name>NAD(+)</name>
        <dbReference type="ChEBI" id="CHEBI:57540"/>
    </ligand>
</feature>
<keyword evidence="6" id="KW-0443">Lipid metabolism</keyword>
<dbReference type="PANTHER" id="PTHR43159">
    <property type="entry name" value="ENOYL-[ACYL-CARRIER-PROTEIN] REDUCTASE"/>
    <property type="match status" value="1"/>
</dbReference>
<comment type="catalytic activity">
    <reaction evidence="8">
        <text>a 2,3-saturated acyl-[ACP] + NAD(+) = a (2E)-enoyl-[ACP] + NADH + H(+)</text>
        <dbReference type="Rhea" id="RHEA:10240"/>
        <dbReference type="Rhea" id="RHEA-COMP:9925"/>
        <dbReference type="Rhea" id="RHEA-COMP:9926"/>
        <dbReference type="ChEBI" id="CHEBI:15378"/>
        <dbReference type="ChEBI" id="CHEBI:57540"/>
        <dbReference type="ChEBI" id="CHEBI:57945"/>
        <dbReference type="ChEBI" id="CHEBI:78784"/>
        <dbReference type="ChEBI" id="CHEBI:78785"/>
        <dbReference type="EC" id="1.3.1.9"/>
    </reaction>
</comment>
<dbReference type="SUPFAM" id="SSF51735">
    <property type="entry name" value="NAD(P)-binding Rossmann-fold domains"/>
    <property type="match status" value="1"/>
</dbReference>
<dbReference type="PIRSF" id="PIRSF000094">
    <property type="entry name" value="Enoyl-ACP_rdct"/>
    <property type="match status" value="1"/>
</dbReference>
<dbReference type="CDD" id="cd05372">
    <property type="entry name" value="ENR_SDR"/>
    <property type="match status" value="1"/>
</dbReference>
<keyword evidence="5 8" id="KW-0560">Oxidoreductase</keyword>
<comment type="caution">
    <text evidence="11">The sequence shown here is derived from an EMBL/GenBank/DDBJ whole genome shotgun (WGS) entry which is preliminary data.</text>
</comment>
<keyword evidence="8 10" id="KW-0520">NAD</keyword>
<feature type="binding site" evidence="10">
    <location>
        <position position="186"/>
    </location>
    <ligand>
        <name>NAD(+)</name>
        <dbReference type="ChEBI" id="CHEBI:57540"/>
    </ligand>
</feature>
<feature type="binding site" evidence="10">
    <location>
        <position position="37"/>
    </location>
    <ligand>
        <name>NAD(+)</name>
        <dbReference type="ChEBI" id="CHEBI:57540"/>
    </ligand>
</feature>
<evidence type="ECO:0000256" key="3">
    <source>
        <dbReference type="ARBA" id="ARBA00022516"/>
    </source>
</evidence>
<evidence type="ECO:0000256" key="2">
    <source>
        <dbReference type="ARBA" id="ARBA00009233"/>
    </source>
</evidence>
<dbReference type="GO" id="GO:0006633">
    <property type="term" value="P:fatty acid biosynthetic process"/>
    <property type="evidence" value="ECO:0007669"/>
    <property type="project" value="UniProtKB-KW"/>
</dbReference>
<accession>A0A8H9L7D7</accession>
<feature type="binding site" evidence="10">
    <location>
        <begin position="43"/>
        <end position="44"/>
    </location>
    <ligand>
        <name>NAD(+)</name>
        <dbReference type="ChEBI" id="CHEBI:57540"/>
    </ligand>
</feature>
<dbReference type="UniPathway" id="UPA00915"/>
<dbReference type="InterPro" id="IPR002347">
    <property type="entry name" value="SDR_fam"/>
</dbReference>
<evidence type="ECO:0000256" key="4">
    <source>
        <dbReference type="ARBA" id="ARBA00022832"/>
    </source>
</evidence>
<comment type="pathway">
    <text evidence="1">Lipid metabolism.</text>
</comment>
<evidence type="ECO:0000313" key="12">
    <source>
        <dbReference type="Proteomes" id="UP000655589"/>
    </source>
</evidence>
<evidence type="ECO:0000256" key="8">
    <source>
        <dbReference type="PIRNR" id="PIRNR000094"/>
    </source>
</evidence>
<dbReference type="InterPro" id="IPR014358">
    <property type="entry name" value="Enoyl-ACP_Rdtase_NADH"/>
</dbReference>
<dbReference type="Gene3D" id="3.40.50.720">
    <property type="entry name" value="NAD(P)-binding Rossmann-like Domain"/>
    <property type="match status" value="1"/>
</dbReference>
<evidence type="ECO:0000256" key="5">
    <source>
        <dbReference type="ARBA" id="ARBA00023002"/>
    </source>
</evidence>
<dbReference type="Pfam" id="PF13561">
    <property type="entry name" value="adh_short_C2"/>
    <property type="match status" value="1"/>
</dbReference>
<dbReference type="InterPro" id="IPR036291">
    <property type="entry name" value="NAD(P)-bd_dom_sf"/>
</dbReference>
<dbReference type="GO" id="GO:0004318">
    <property type="term" value="F:enoyl-[acyl-carrier-protein] reductase (NADH) activity"/>
    <property type="evidence" value="ECO:0007669"/>
    <property type="project" value="UniProtKB-EC"/>
</dbReference>